<feature type="compositionally biased region" description="Low complexity" evidence="1">
    <location>
        <begin position="10"/>
        <end position="23"/>
    </location>
</feature>
<reference evidence="5" key="1">
    <citation type="submission" date="2017-02" db="UniProtKB">
        <authorList>
            <consortium name="WormBaseParasite"/>
        </authorList>
    </citation>
    <scope>IDENTIFICATION</scope>
</reference>
<reference evidence="2 4" key="2">
    <citation type="submission" date="2018-11" db="EMBL/GenBank/DDBJ databases">
        <authorList>
            <consortium name="Pathogen Informatics"/>
        </authorList>
    </citation>
    <scope>NUCLEOTIDE SEQUENCE [LARGE SCALE GENOMIC DNA]</scope>
</reference>
<protein>
    <submittedName>
        <fullName evidence="5">COMM domain-containing protein</fullName>
    </submittedName>
</protein>
<dbReference type="Proteomes" id="UP000038040">
    <property type="component" value="Unplaced"/>
</dbReference>
<feature type="region of interest" description="Disordered" evidence="1">
    <location>
        <begin position="1"/>
        <end position="29"/>
    </location>
</feature>
<sequence length="116" mass="13010">MNLSNTQIASTSCSTSKNSNSDNDGNKKADLSSLESVVFSSLSGYQAIPVRVKILLHRALANLSEHNVESILNRAGWTKENFERGFMIERSTMLLTLATFCKDLLRYFYDALQTRI</sequence>
<evidence type="ECO:0000313" key="5">
    <source>
        <dbReference type="WBParaSite" id="DME_0000170901-mRNA-1"/>
    </source>
</evidence>
<dbReference type="AlphaFoldDB" id="A0A0N4U4J5"/>
<evidence type="ECO:0000256" key="1">
    <source>
        <dbReference type="SAM" id="MobiDB-lite"/>
    </source>
</evidence>
<dbReference type="Proteomes" id="UP000274756">
    <property type="component" value="Unassembled WGS sequence"/>
</dbReference>
<evidence type="ECO:0000313" key="4">
    <source>
        <dbReference type="Proteomes" id="UP000274756"/>
    </source>
</evidence>
<accession>A0A0N4U4J5</accession>
<evidence type="ECO:0000313" key="3">
    <source>
        <dbReference type="Proteomes" id="UP000038040"/>
    </source>
</evidence>
<organism evidence="3 5">
    <name type="scientific">Dracunculus medinensis</name>
    <name type="common">Guinea worm</name>
    <dbReference type="NCBI Taxonomy" id="318479"/>
    <lineage>
        <taxon>Eukaryota</taxon>
        <taxon>Metazoa</taxon>
        <taxon>Ecdysozoa</taxon>
        <taxon>Nematoda</taxon>
        <taxon>Chromadorea</taxon>
        <taxon>Rhabditida</taxon>
        <taxon>Spirurina</taxon>
        <taxon>Dracunculoidea</taxon>
        <taxon>Dracunculidae</taxon>
        <taxon>Dracunculus</taxon>
    </lineage>
</organism>
<evidence type="ECO:0000313" key="2">
    <source>
        <dbReference type="EMBL" id="VDN56096.1"/>
    </source>
</evidence>
<keyword evidence="4" id="KW-1185">Reference proteome</keyword>
<name>A0A0N4U4J5_DRAME</name>
<dbReference type="WBParaSite" id="DME_0000170901-mRNA-1">
    <property type="protein sequence ID" value="DME_0000170901-mRNA-1"/>
    <property type="gene ID" value="DME_0000170901"/>
</dbReference>
<gene>
    <name evidence="2" type="ORF">DME_LOCUS6069</name>
</gene>
<proteinExistence type="predicted"/>
<dbReference type="OrthoDB" id="10070972at2759"/>
<dbReference type="EMBL" id="UYYG01001154">
    <property type="protein sequence ID" value="VDN56096.1"/>
    <property type="molecule type" value="Genomic_DNA"/>
</dbReference>